<keyword evidence="7" id="KW-1185">Reference proteome</keyword>
<evidence type="ECO:0000313" key="7">
    <source>
        <dbReference type="Proteomes" id="UP001174909"/>
    </source>
</evidence>
<dbReference type="GO" id="GO:0005524">
    <property type="term" value="F:ATP binding"/>
    <property type="evidence" value="ECO:0007669"/>
    <property type="project" value="UniProtKB-KW"/>
</dbReference>
<dbReference type="EMBL" id="CASHTH010001760">
    <property type="protein sequence ID" value="CAI8019535.1"/>
    <property type="molecule type" value="Genomic_DNA"/>
</dbReference>
<proteinExistence type="predicted"/>
<dbReference type="Proteomes" id="UP001174909">
    <property type="component" value="Unassembled WGS sequence"/>
</dbReference>
<feature type="domain" description="UvrD-like helicase C-terminal" evidence="5">
    <location>
        <begin position="1"/>
        <end position="73"/>
    </location>
</feature>
<evidence type="ECO:0000256" key="4">
    <source>
        <dbReference type="ARBA" id="ARBA00022840"/>
    </source>
</evidence>
<dbReference type="AlphaFoldDB" id="A0AA35RXE4"/>
<dbReference type="Pfam" id="PF13361">
    <property type="entry name" value="UvrD_C"/>
    <property type="match status" value="1"/>
</dbReference>
<accession>A0AA35RXE4</accession>
<keyword evidence="3 6" id="KW-0347">Helicase</keyword>
<reference evidence="6" key="1">
    <citation type="submission" date="2023-03" db="EMBL/GenBank/DDBJ databases">
        <authorList>
            <person name="Steffen K."/>
            <person name="Cardenas P."/>
        </authorList>
    </citation>
    <scope>NUCLEOTIDE SEQUENCE</scope>
</reference>
<keyword evidence="4" id="KW-0067">ATP-binding</keyword>
<sequence>MYRINAQSRAFEDQCMRQGIPYRLGRRGALLPPQEIKDAVCYLRVVFNPDDEVSLQRVITNRREGLGAKSVQH</sequence>
<keyword evidence="1" id="KW-0547">Nucleotide-binding</keyword>
<comment type="caution">
    <text evidence="6">The sequence shown here is derived from an EMBL/GenBank/DDBJ whole genome shotgun (WGS) entry which is preliminary data.</text>
</comment>
<dbReference type="GO" id="GO:0016787">
    <property type="term" value="F:hydrolase activity"/>
    <property type="evidence" value="ECO:0007669"/>
    <property type="project" value="UniProtKB-KW"/>
</dbReference>
<dbReference type="SUPFAM" id="SSF52540">
    <property type="entry name" value="P-loop containing nucleoside triphosphate hydrolases"/>
    <property type="match status" value="1"/>
</dbReference>
<evidence type="ECO:0000259" key="5">
    <source>
        <dbReference type="PROSITE" id="PS51217"/>
    </source>
</evidence>
<dbReference type="PROSITE" id="PS51217">
    <property type="entry name" value="UVRD_HELICASE_CTER"/>
    <property type="match status" value="1"/>
</dbReference>
<dbReference type="Gene3D" id="1.10.486.10">
    <property type="entry name" value="PCRA, domain 4"/>
    <property type="match status" value="1"/>
</dbReference>
<gene>
    <name evidence="6" type="ORF">GBAR_LOCUS11741</name>
</gene>
<evidence type="ECO:0000256" key="2">
    <source>
        <dbReference type="ARBA" id="ARBA00022801"/>
    </source>
</evidence>
<name>A0AA35RXE4_GEOBA</name>
<evidence type="ECO:0000256" key="3">
    <source>
        <dbReference type="ARBA" id="ARBA00022806"/>
    </source>
</evidence>
<evidence type="ECO:0000256" key="1">
    <source>
        <dbReference type="ARBA" id="ARBA00022741"/>
    </source>
</evidence>
<evidence type="ECO:0000313" key="6">
    <source>
        <dbReference type="EMBL" id="CAI8019535.1"/>
    </source>
</evidence>
<protein>
    <submittedName>
        <fullName evidence="6">ATP-dependent DNA helicase PcrA</fullName>
    </submittedName>
</protein>
<keyword evidence="2" id="KW-0378">Hydrolase</keyword>
<dbReference type="InterPro" id="IPR027417">
    <property type="entry name" value="P-loop_NTPase"/>
</dbReference>
<dbReference type="InterPro" id="IPR014017">
    <property type="entry name" value="DNA_helicase_UvrD-like_C"/>
</dbReference>
<organism evidence="6 7">
    <name type="scientific">Geodia barretti</name>
    <name type="common">Barrett's horny sponge</name>
    <dbReference type="NCBI Taxonomy" id="519541"/>
    <lineage>
        <taxon>Eukaryota</taxon>
        <taxon>Metazoa</taxon>
        <taxon>Porifera</taxon>
        <taxon>Demospongiae</taxon>
        <taxon>Heteroscleromorpha</taxon>
        <taxon>Tetractinellida</taxon>
        <taxon>Astrophorina</taxon>
        <taxon>Geodiidae</taxon>
        <taxon>Geodia</taxon>
    </lineage>
</organism>
<dbReference type="GO" id="GO:0004386">
    <property type="term" value="F:helicase activity"/>
    <property type="evidence" value="ECO:0007669"/>
    <property type="project" value="UniProtKB-KW"/>
</dbReference>